<dbReference type="Proteomes" id="UP001195422">
    <property type="component" value="Unassembled WGS sequence"/>
</dbReference>
<dbReference type="InterPro" id="IPR021315">
    <property type="entry name" value="Gap/Sap"/>
</dbReference>
<reference evidence="2 3" key="1">
    <citation type="submission" date="2021-03" db="EMBL/GenBank/DDBJ databases">
        <title>Sequencing the genomes of 1000 actinobacteria strains.</title>
        <authorList>
            <person name="Klenk H.-P."/>
        </authorList>
    </citation>
    <scope>NUCLEOTIDE SEQUENCE [LARGE SCALE GENOMIC DNA]</scope>
    <source>
        <strain evidence="2 3">DSM 20168</strain>
    </source>
</reference>
<name>A0ABS4XQ23_GLUPR</name>
<dbReference type="RefSeq" id="WP_188947410.1">
    <property type="nucleotide sequence ID" value="NZ_BMPH01000003.1"/>
</dbReference>
<evidence type="ECO:0000313" key="2">
    <source>
        <dbReference type="EMBL" id="MBP2398616.1"/>
    </source>
</evidence>
<protein>
    <recommendedName>
        <fullName evidence="4">GAP family protein</fullName>
    </recommendedName>
</protein>
<organism evidence="2 3">
    <name type="scientific">Glutamicibacter protophormiae</name>
    <name type="common">Brevibacterium protophormiae</name>
    <dbReference type="NCBI Taxonomy" id="37930"/>
    <lineage>
        <taxon>Bacteria</taxon>
        <taxon>Bacillati</taxon>
        <taxon>Actinomycetota</taxon>
        <taxon>Actinomycetes</taxon>
        <taxon>Micrococcales</taxon>
        <taxon>Micrococcaceae</taxon>
        <taxon>Glutamicibacter</taxon>
    </lineage>
</organism>
<feature type="transmembrane region" description="Helical" evidence="1">
    <location>
        <begin position="12"/>
        <end position="33"/>
    </location>
</feature>
<comment type="caution">
    <text evidence="2">The sequence shown here is derived from an EMBL/GenBank/DDBJ whole genome shotgun (WGS) entry which is preliminary data.</text>
</comment>
<feature type="transmembrane region" description="Helical" evidence="1">
    <location>
        <begin position="151"/>
        <end position="173"/>
    </location>
</feature>
<keyword evidence="1" id="KW-0472">Membrane</keyword>
<dbReference type="EMBL" id="JAGIOJ010000001">
    <property type="protein sequence ID" value="MBP2398616.1"/>
    <property type="molecule type" value="Genomic_DNA"/>
</dbReference>
<evidence type="ECO:0000256" key="1">
    <source>
        <dbReference type="SAM" id="Phobius"/>
    </source>
</evidence>
<evidence type="ECO:0008006" key="4">
    <source>
        <dbReference type="Google" id="ProtNLM"/>
    </source>
</evidence>
<proteinExistence type="predicted"/>
<feature type="transmembrane region" description="Helical" evidence="1">
    <location>
        <begin position="83"/>
        <end position="101"/>
    </location>
</feature>
<gene>
    <name evidence="2" type="ORF">JOF39_001697</name>
</gene>
<accession>A0ABS4XQ23</accession>
<feature type="transmembrane region" description="Helical" evidence="1">
    <location>
        <begin position="45"/>
        <end position="63"/>
    </location>
</feature>
<keyword evidence="1" id="KW-1133">Transmembrane helix</keyword>
<keyword evidence="3" id="KW-1185">Reference proteome</keyword>
<evidence type="ECO:0000313" key="3">
    <source>
        <dbReference type="Proteomes" id="UP001195422"/>
    </source>
</evidence>
<sequence length="266" mass="28165">MDIFTHAAPASLVVLALIDATSIGTLVIPVWLLLRRDYRRSIPRVLLYLCLLAGFYWVIGLLLRSGVQLAAARIPMDAPVVRLLGLAAGAGMIIWALAYRTDEQKLAATRKAGTAGGVRAEAGGRQDSGAEEPQVSGALRRRLGTALDTRTGVVVLALLAGLLELPTMLPYLGAMGVLQGTGWSAGVQALVLAGYCLVMIAPALMLVGVRRAAGDRIEQWLQAAGRKLGRYAQETLGWVAGIAGYFLIRLSLDGVQLRELVGSVLG</sequence>
<dbReference type="Pfam" id="PF11139">
    <property type="entry name" value="SfLAP"/>
    <property type="match status" value="1"/>
</dbReference>
<feature type="transmembrane region" description="Helical" evidence="1">
    <location>
        <begin position="185"/>
        <end position="207"/>
    </location>
</feature>
<keyword evidence="1" id="KW-0812">Transmembrane</keyword>